<dbReference type="STRING" id="596152.DesU5LDRAFT_2613"/>
<dbReference type="eggNOG" id="COG1293">
    <property type="taxonomic scope" value="Bacteria"/>
</dbReference>
<feature type="domain" description="NFACT RNA-binding" evidence="1">
    <location>
        <begin position="390"/>
        <end position="489"/>
    </location>
</feature>
<dbReference type="GO" id="GO:0043023">
    <property type="term" value="F:ribosomal large subunit binding"/>
    <property type="evidence" value="ECO:0007669"/>
    <property type="project" value="TreeGrafter"/>
</dbReference>
<dbReference type="Gene3D" id="2.30.310.10">
    <property type="entry name" value="ibrinogen binding protein from staphylococcus aureus domain"/>
    <property type="match status" value="1"/>
</dbReference>
<dbReference type="InterPro" id="IPR008532">
    <property type="entry name" value="NFACT_RNA-bd"/>
</dbReference>
<accession>I2Q3B3</accession>
<dbReference type="AlphaFoldDB" id="I2Q3B3"/>
<organism evidence="2">
    <name type="scientific">Desulfovibrio sp. U5L</name>
    <dbReference type="NCBI Taxonomy" id="596152"/>
    <lineage>
        <taxon>Bacteria</taxon>
        <taxon>Pseudomonadati</taxon>
        <taxon>Thermodesulfobacteriota</taxon>
        <taxon>Desulfovibrionia</taxon>
        <taxon>Desulfovibrionales</taxon>
        <taxon>Desulfovibrionaceae</taxon>
        <taxon>Desulfovibrio</taxon>
    </lineage>
</organism>
<evidence type="ECO:0000313" key="2">
    <source>
        <dbReference type="EMBL" id="EIG54269.1"/>
    </source>
</evidence>
<proteinExistence type="predicted"/>
<dbReference type="Pfam" id="PF05670">
    <property type="entry name" value="NFACT-R_1"/>
    <property type="match status" value="1"/>
</dbReference>
<dbReference type="PANTHER" id="PTHR15239">
    <property type="entry name" value="NUCLEAR EXPORT MEDIATOR FACTOR NEMF"/>
    <property type="match status" value="1"/>
</dbReference>
<reference evidence="2" key="1">
    <citation type="submission" date="2011-11" db="EMBL/GenBank/DDBJ databases">
        <title>Improved High-Quality Draft sequence of Desulfovibrio sp. U5L.</title>
        <authorList>
            <consortium name="US DOE Joint Genome Institute"/>
            <person name="Lucas S."/>
            <person name="Han J."/>
            <person name="Lapidus A."/>
            <person name="Cheng J.-F."/>
            <person name="Goodwin L."/>
            <person name="Pitluck S."/>
            <person name="Peters L."/>
            <person name="Ovchinnikova G."/>
            <person name="Held B."/>
            <person name="Detter J.C."/>
            <person name="Han C."/>
            <person name="Tapia R."/>
            <person name="Land M."/>
            <person name="Hauser L."/>
            <person name="Kyrpides N."/>
            <person name="Ivanova N."/>
            <person name="Pagani I."/>
            <person name="Gabster J."/>
            <person name="Walker C."/>
            <person name="Stolyar S."/>
            <person name="Stahl D."/>
            <person name="Arkin A."/>
            <person name="Dehal P."/>
            <person name="Hazen T."/>
            <person name="Woyke T."/>
        </authorList>
    </citation>
    <scope>NUCLEOTIDE SEQUENCE [LARGE SCALE GENOMIC DNA]</scope>
    <source>
        <strain evidence="2">U5L</strain>
    </source>
</reference>
<evidence type="ECO:0000259" key="1">
    <source>
        <dbReference type="Pfam" id="PF05670"/>
    </source>
</evidence>
<dbReference type="GO" id="GO:0000049">
    <property type="term" value="F:tRNA binding"/>
    <property type="evidence" value="ECO:0007669"/>
    <property type="project" value="TreeGrafter"/>
</dbReference>
<dbReference type="HOGENOM" id="CLU_509711_0_0_7"/>
<protein>
    <submittedName>
        <fullName evidence="2">Putative RNA-binding protein, snRNP like protein</fullName>
    </submittedName>
</protein>
<dbReference type="GO" id="GO:1990112">
    <property type="term" value="C:RQC complex"/>
    <property type="evidence" value="ECO:0007669"/>
    <property type="project" value="TreeGrafter"/>
</dbReference>
<dbReference type="GO" id="GO:0072344">
    <property type="term" value="P:rescue of stalled ribosome"/>
    <property type="evidence" value="ECO:0007669"/>
    <property type="project" value="TreeGrafter"/>
</dbReference>
<dbReference type="InterPro" id="IPR051608">
    <property type="entry name" value="RQC_Subunit_NEMF"/>
</dbReference>
<dbReference type="EMBL" id="JH600068">
    <property type="protein sequence ID" value="EIG54269.1"/>
    <property type="molecule type" value="Genomic_DNA"/>
</dbReference>
<sequence length="513" mass="55020">MEAVFFRFLAEELAAVLPGCRVEKVFLPAPNVLTLALYVPPGREPAGLAGKRTVYLHARYGTGRFFLFLSTMKTVQPDRAPEPAMRLRKHLRGRRVAGVVADWPRRRLTLVLSGDGPSLVLDPRAFPSLATTPPAPPGAGDIGWPPLDAVLGDPDIWQAHPHLSPALRRRLAALPRPEAEAAYAALQSGEAREFFVHYRQGEPDAVWPLACWPGTTGGERPGGGTRAFATALEAAAAFGEPLAFGEVSGREAAPRRAAQAAGQRRLARALAKLAADEERMLAFIARRAEADVLAANLHRLDKDARIAQLSLPKDDGDVLELRLDPALSVVRNMQKLYHLAAKGERGLLAIAKRRGDLQDGKKYLQGREQTAGTPAPLRTPPAPLAGVAAHVYRTSDGFLVLRGKNARANDQLLRLASPFDFWFHAAGGPGAHVILRRDHPGRDVPRPSLLEAAGLAALSSFASGAGAVDVMMARVADVRRVKGAAAGQVSVAAVLETLRVAPDPRLEALREPA</sequence>
<name>I2Q3B3_9BACT</name>
<dbReference type="PANTHER" id="PTHR15239:SF6">
    <property type="entry name" value="RIBOSOME QUALITY CONTROL COMPLEX SUBUNIT NEMF"/>
    <property type="match status" value="1"/>
</dbReference>
<dbReference type="OrthoDB" id="9766163at2"/>
<gene>
    <name evidence="2" type="ORF">DesU5LDRAFT_2613</name>
</gene>